<dbReference type="RefSeq" id="WP_118175727.1">
    <property type="nucleotide sequence ID" value="NZ_JAQEAO010000057.1"/>
</dbReference>
<dbReference type="GO" id="GO:1990281">
    <property type="term" value="C:efflux pump complex"/>
    <property type="evidence" value="ECO:0007669"/>
    <property type="project" value="TreeGrafter"/>
</dbReference>
<accession>A0A414NXG4</accession>
<evidence type="ECO:0000256" key="9">
    <source>
        <dbReference type="SAM" id="SignalP"/>
    </source>
</evidence>
<evidence type="ECO:0000313" key="11">
    <source>
        <dbReference type="Proteomes" id="UP000283442"/>
    </source>
</evidence>
<comment type="subcellular location">
    <subcellularLocation>
        <location evidence="1">Cell outer membrane</location>
    </subcellularLocation>
</comment>
<evidence type="ECO:0000256" key="3">
    <source>
        <dbReference type="ARBA" id="ARBA00022448"/>
    </source>
</evidence>
<dbReference type="GO" id="GO:0015288">
    <property type="term" value="F:porin activity"/>
    <property type="evidence" value="ECO:0007669"/>
    <property type="project" value="TreeGrafter"/>
</dbReference>
<keyword evidence="9" id="KW-0732">Signal</keyword>
<evidence type="ECO:0000256" key="4">
    <source>
        <dbReference type="ARBA" id="ARBA00022452"/>
    </source>
</evidence>
<dbReference type="PANTHER" id="PTHR30026">
    <property type="entry name" value="OUTER MEMBRANE PROTEIN TOLC"/>
    <property type="match status" value="1"/>
</dbReference>
<dbReference type="GO" id="GO:0009279">
    <property type="term" value="C:cell outer membrane"/>
    <property type="evidence" value="ECO:0007669"/>
    <property type="project" value="UniProtKB-SubCell"/>
</dbReference>
<gene>
    <name evidence="10" type="ORF">DW674_05075</name>
</gene>
<reference evidence="10 11" key="1">
    <citation type="submission" date="2018-08" db="EMBL/GenBank/DDBJ databases">
        <title>A genome reference for cultivated species of the human gut microbiota.</title>
        <authorList>
            <person name="Zou Y."/>
            <person name="Xue W."/>
            <person name="Luo G."/>
        </authorList>
    </citation>
    <scope>NUCLEOTIDE SEQUENCE [LARGE SCALE GENOMIC DNA]</scope>
    <source>
        <strain evidence="10 11">AM25-21AC</strain>
    </source>
</reference>
<feature type="chain" id="PRO_5019138673" evidence="9">
    <location>
        <begin position="31"/>
        <end position="533"/>
    </location>
</feature>
<evidence type="ECO:0000256" key="5">
    <source>
        <dbReference type="ARBA" id="ARBA00022692"/>
    </source>
</evidence>
<sequence>MNKNNRFYKKLTALIATGLLTAAVSGTAFAADTVQLDLHDSVQMALENNRTIRQALTDVDTAKWTLSKARRTMGPTVTWTSGANRIGGDSLDSAHNAHALGMGPAYDYSWTNTAQGVMPLYNGSVKGQIKQARYGLNAQDLALEETKQAIRYTATAAYYQILQDRNLIDVEQESVNTLQEHLDNVNAQYRVGTVAKSDVLASQVQLANAQQALVTAQNNYDIAVSTLNNVIGLPTDTVLDIRDQLKYTKYDLTQDDCTNYALDNRADGAAKRYAVKAAEAAVETAKAGYQPTVNAIVNKAIGGEKPFRHDHTNSDSWSAGVNASWNVFDNGQTQASVNSANMALAKAKEAAAQTDDQIRLDVRTAYLGLQAAEKNIQTTSVAVTRAEEDYKIAQVRYSAGVGTNLDVMDANEKLTTARTNYYTALYNYNTSKASLDKAMGIPVDLDVVKYTEAEQAGDTAPKARDAAKLKDDAIFEMEQLQKLEKANAAAEAATVQETAQTAQKSADAASAAAAENPSAAAVTSEAVASDMAN</sequence>
<protein>
    <submittedName>
        <fullName evidence="10">TolC family protein</fullName>
    </submittedName>
</protein>
<keyword evidence="5" id="KW-0812">Transmembrane</keyword>
<dbReference type="InterPro" id="IPR051906">
    <property type="entry name" value="TolC-like"/>
</dbReference>
<dbReference type="Proteomes" id="UP000283442">
    <property type="component" value="Unassembled WGS sequence"/>
</dbReference>
<dbReference type="InterPro" id="IPR003423">
    <property type="entry name" value="OMP_efflux"/>
</dbReference>
<evidence type="ECO:0000256" key="8">
    <source>
        <dbReference type="SAM" id="MobiDB-lite"/>
    </source>
</evidence>
<dbReference type="EMBL" id="QRHE01000004">
    <property type="protein sequence ID" value="RHF52050.1"/>
    <property type="molecule type" value="Genomic_DNA"/>
</dbReference>
<evidence type="ECO:0000313" key="10">
    <source>
        <dbReference type="EMBL" id="RHF52050.1"/>
    </source>
</evidence>
<feature type="region of interest" description="Disordered" evidence="8">
    <location>
        <begin position="494"/>
        <end position="533"/>
    </location>
</feature>
<keyword evidence="6" id="KW-0472">Membrane</keyword>
<evidence type="ECO:0000256" key="6">
    <source>
        <dbReference type="ARBA" id="ARBA00023136"/>
    </source>
</evidence>
<comment type="caution">
    <text evidence="10">The sequence shown here is derived from an EMBL/GenBank/DDBJ whole genome shotgun (WGS) entry which is preliminary data.</text>
</comment>
<comment type="similarity">
    <text evidence="2">Belongs to the outer membrane factor (OMF) (TC 1.B.17) family.</text>
</comment>
<organism evidence="10 11">
    <name type="scientific">Mitsuokella multacida</name>
    <dbReference type="NCBI Taxonomy" id="52226"/>
    <lineage>
        <taxon>Bacteria</taxon>
        <taxon>Bacillati</taxon>
        <taxon>Bacillota</taxon>
        <taxon>Negativicutes</taxon>
        <taxon>Selenomonadales</taxon>
        <taxon>Selenomonadaceae</taxon>
        <taxon>Mitsuokella</taxon>
    </lineage>
</organism>
<dbReference type="Pfam" id="PF02321">
    <property type="entry name" value="OEP"/>
    <property type="match status" value="2"/>
</dbReference>
<feature type="signal peptide" evidence="9">
    <location>
        <begin position="1"/>
        <end position="30"/>
    </location>
</feature>
<evidence type="ECO:0000256" key="1">
    <source>
        <dbReference type="ARBA" id="ARBA00004442"/>
    </source>
</evidence>
<evidence type="ECO:0000256" key="2">
    <source>
        <dbReference type="ARBA" id="ARBA00007613"/>
    </source>
</evidence>
<dbReference type="AlphaFoldDB" id="A0A414NXG4"/>
<dbReference type="SUPFAM" id="SSF56954">
    <property type="entry name" value="Outer membrane efflux proteins (OEP)"/>
    <property type="match status" value="1"/>
</dbReference>
<keyword evidence="4" id="KW-1134">Transmembrane beta strand</keyword>
<keyword evidence="3" id="KW-0813">Transport</keyword>
<keyword evidence="7" id="KW-0998">Cell outer membrane</keyword>
<evidence type="ECO:0000256" key="7">
    <source>
        <dbReference type="ARBA" id="ARBA00023237"/>
    </source>
</evidence>
<dbReference type="Gene3D" id="1.20.1600.10">
    <property type="entry name" value="Outer membrane efflux proteins (OEP)"/>
    <property type="match status" value="1"/>
</dbReference>
<proteinExistence type="inferred from homology"/>
<dbReference type="GO" id="GO:0015562">
    <property type="term" value="F:efflux transmembrane transporter activity"/>
    <property type="evidence" value="ECO:0007669"/>
    <property type="project" value="InterPro"/>
</dbReference>
<dbReference type="PANTHER" id="PTHR30026:SF20">
    <property type="entry name" value="OUTER MEMBRANE PROTEIN TOLC"/>
    <property type="match status" value="1"/>
</dbReference>
<name>A0A414NXG4_9FIRM</name>
<dbReference type="OrthoDB" id="6395775at2"/>